<proteinExistence type="predicted"/>
<feature type="transmembrane region" description="Helical" evidence="1">
    <location>
        <begin position="29"/>
        <end position="55"/>
    </location>
</feature>
<evidence type="ECO:0000256" key="1">
    <source>
        <dbReference type="SAM" id="Phobius"/>
    </source>
</evidence>
<keyword evidence="3" id="KW-1185">Reference proteome</keyword>
<gene>
    <name evidence="2" type="ORF">WKW80_35485</name>
</gene>
<comment type="caution">
    <text evidence="2">The sequence shown here is derived from an EMBL/GenBank/DDBJ whole genome shotgun (WGS) entry which is preliminary data.</text>
</comment>
<organism evidence="2 3">
    <name type="scientific">Variovorax humicola</name>
    <dbReference type="NCBI Taxonomy" id="1769758"/>
    <lineage>
        <taxon>Bacteria</taxon>
        <taxon>Pseudomonadati</taxon>
        <taxon>Pseudomonadota</taxon>
        <taxon>Betaproteobacteria</taxon>
        <taxon>Burkholderiales</taxon>
        <taxon>Comamonadaceae</taxon>
        <taxon>Variovorax</taxon>
    </lineage>
</organism>
<dbReference type="Proteomes" id="UP001363010">
    <property type="component" value="Unassembled WGS sequence"/>
</dbReference>
<keyword evidence="1" id="KW-0812">Transmembrane</keyword>
<dbReference type="RefSeq" id="WP_340368256.1">
    <property type="nucleotide sequence ID" value="NZ_JBBKZV010000058.1"/>
</dbReference>
<dbReference type="EMBL" id="JBBKZV010000058">
    <property type="protein sequence ID" value="MEJ8827227.1"/>
    <property type="molecule type" value="Genomic_DNA"/>
</dbReference>
<accession>A0ABU8WCY6</accession>
<evidence type="ECO:0000313" key="3">
    <source>
        <dbReference type="Proteomes" id="UP001363010"/>
    </source>
</evidence>
<evidence type="ECO:0000313" key="2">
    <source>
        <dbReference type="EMBL" id="MEJ8827227.1"/>
    </source>
</evidence>
<keyword evidence="1" id="KW-1133">Transmembrane helix</keyword>
<keyword evidence="1" id="KW-0472">Membrane</keyword>
<reference evidence="2 3" key="1">
    <citation type="submission" date="2024-03" db="EMBL/GenBank/DDBJ databases">
        <title>Novel species of the genus Variovorax.</title>
        <authorList>
            <person name="Liu Q."/>
            <person name="Xin Y.-H."/>
        </authorList>
    </citation>
    <scope>NUCLEOTIDE SEQUENCE [LARGE SCALE GENOMIC DNA]</scope>
    <source>
        <strain evidence="2 3">KACC 18501</strain>
    </source>
</reference>
<sequence>MATQDIDPKASDPANEDARVEEILQRGPAGAFAVAGLATFIVVAIFFIFYFLVYLPRGAIQ</sequence>
<protein>
    <submittedName>
        <fullName evidence="2">Uncharacterized protein</fullName>
    </submittedName>
</protein>
<name>A0ABU8WCY6_9BURK</name>